<reference evidence="6" key="1">
    <citation type="submission" date="2017-10" db="EMBL/GenBank/DDBJ databases">
        <authorList>
            <person name="Toshchakov S.V."/>
            <person name="Goeva M.A."/>
        </authorList>
    </citation>
    <scope>NUCLEOTIDE SEQUENCE [LARGE SCALE GENOMIC DNA]</scope>
    <source>
        <strain evidence="6">JR1/69-1-13</strain>
    </source>
</reference>
<dbReference type="PROSITE" id="PS01124">
    <property type="entry name" value="HTH_ARAC_FAMILY_2"/>
    <property type="match status" value="1"/>
</dbReference>
<evidence type="ECO:0000256" key="3">
    <source>
        <dbReference type="ARBA" id="ARBA00023163"/>
    </source>
</evidence>
<feature type="domain" description="HTH araC/xylS-type" evidence="4">
    <location>
        <begin position="230"/>
        <end position="328"/>
    </location>
</feature>
<evidence type="ECO:0000313" key="5">
    <source>
        <dbReference type="EMBL" id="PWC29409.1"/>
    </source>
</evidence>
<dbReference type="SUPFAM" id="SSF52317">
    <property type="entry name" value="Class I glutamine amidotransferase-like"/>
    <property type="match status" value="1"/>
</dbReference>
<keyword evidence="6" id="KW-1185">Reference proteome</keyword>
<dbReference type="Gene3D" id="3.40.50.880">
    <property type="match status" value="1"/>
</dbReference>
<accession>A0A2U1V665</accession>
<dbReference type="SMART" id="SM00342">
    <property type="entry name" value="HTH_ARAC"/>
    <property type="match status" value="1"/>
</dbReference>
<proteinExistence type="predicted"/>
<evidence type="ECO:0000256" key="1">
    <source>
        <dbReference type="ARBA" id="ARBA00023015"/>
    </source>
</evidence>
<dbReference type="PANTHER" id="PTHR43130">
    <property type="entry name" value="ARAC-FAMILY TRANSCRIPTIONAL REGULATOR"/>
    <property type="match status" value="1"/>
</dbReference>
<dbReference type="InterPro" id="IPR009057">
    <property type="entry name" value="Homeodomain-like_sf"/>
</dbReference>
<evidence type="ECO:0000313" key="6">
    <source>
        <dbReference type="Proteomes" id="UP000245048"/>
    </source>
</evidence>
<dbReference type="Proteomes" id="UP000245048">
    <property type="component" value="Unassembled WGS sequence"/>
</dbReference>
<comment type="caution">
    <text evidence="5">The sequence shown here is derived from an EMBL/GenBank/DDBJ whole genome shotgun (WGS) entry which is preliminary data.</text>
</comment>
<keyword evidence="3" id="KW-0804">Transcription</keyword>
<dbReference type="InterPro" id="IPR018062">
    <property type="entry name" value="HTH_AraC-typ_CS"/>
</dbReference>
<dbReference type="AlphaFoldDB" id="A0A2U1V665"/>
<dbReference type="SUPFAM" id="SSF46689">
    <property type="entry name" value="Homeodomain-like"/>
    <property type="match status" value="2"/>
</dbReference>
<dbReference type="Pfam" id="PF12833">
    <property type="entry name" value="HTH_18"/>
    <property type="match status" value="1"/>
</dbReference>
<dbReference type="InterPro" id="IPR029062">
    <property type="entry name" value="Class_I_gatase-like"/>
</dbReference>
<evidence type="ECO:0000259" key="4">
    <source>
        <dbReference type="PROSITE" id="PS01124"/>
    </source>
</evidence>
<dbReference type="PROSITE" id="PS00041">
    <property type="entry name" value="HTH_ARAC_FAMILY_1"/>
    <property type="match status" value="1"/>
</dbReference>
<dbReference type="CDD" id="cd03137">
    <property type="entry name" value="GATase1_AraC_1"/>
    <property type="match status" value="1"/>
</dbReference>
<dbReference type="EMBL" id="PDOA01000003">
    <property type="protein sequence ID" value="PWC29409.1"/>
    <property type="molecule type" value="Genomic_DNA"/>
</dbReference>
<dbReference type="Gene3D" id="1.10.10.60">
    <property type="entry name" value="Homeodomain-like"/>
    <property type="match status" value="1"/>
</dbReference>
<dbReference type="RefSeq" id="WP_109515983.1">
    <property type="nucleotide sequence ID" value="NZ_PDOA01000003.1"/>
</dbReference>
<evidence type="ECO:0000256" key="2">
    <source>
        <dbReference type="ARBA" id="ARBA00023125"/>
    </source>
</evidence>
<dbReference type="InterPro" id="IPR002818">
    <property type="entry name" value="DJ-1/PfpI"/>
</dbReference>
<name>A0A2U1V665_9PROT</name>
<organism evidence="5 6">
    <name type="scientific">Teichococcus aestuarii</name>
    <dbReference type="NCBI Taxonomy" id="568898"/>
    <lineage>
        <taxon>Bacteria</taxon>
        <taxon>Pseudomonadati</taxon>
        <taxon>Pseudomonadota</taxon>
        <taxon>Alphaproteobacteria</taxon>
        <taxon>Acetobacterales</taxon>
        <taxon>Roseomonadaceae</taxon>
        <taxon>Roseomonas</taxon>
    </lineage>
</organism>
<dbReference type="InterPro" id="IPR052158">
    <property type="entry name" value="INH-QAR"/>
</dbReference>
<dbReference type="GO" id="GO:0003700">
    <property type="term" value="F:DNA-binding transcription factor activity"/>
    <property type="evidence" value="ECO:0007669"/>
    <property type="project" value="InterPro"/>
</dbReference>
<dbReference type="GO" id="GO:0043565">
    <property type="term" value="F:sequence-specific DNA binding"/>
    <property type="evidence" value="ECO:0007669"/>
    <property type="project" value="InterPro"/>
</dbReference>
<dbReference type="PANTHER" id="PTHR43130:SF3">
    <property type="entry name" value="HTH-TYPE TRANSCRIPTIONAL REGULATOR RV1931C"/>
    <property type="match status" value="1"/>
</dbReference>
<dbReference type="InterPro" id="IPR018060">
    <property type="entry name" value="HTH_AraC"/>
</dbReference>
<dbReference type="OrthoDB" id="9793422at2"/>
<sequence length="331" mass="35004">MPPIVEIVPNPAPPRNRLVVLLAYDGLCTFEFGCAVEVFGLPRPELEPDWYRFAVAAIEPGPLRATGGVRVLADGGMALLEQAGTIVIPGWRGIDAPVPEELAVALRAAAARGARLLSLCSGAFVLAAAGLLEGRSATTHWHHAAALAARHPGLRVVPDVLYVDEGMVLTAAGSAAGLDLCLHLVRRDWGAAVANSVARRLVVPPHRQGGQTQYVERPVPRERAGGHRLGPLLDAVRASLAEPWDIGRLAAAAALSPRGLHRHFRAATGQSPGAWLLAERLARARELLETGRLPVQAVAEASGFATAAALRHHFRAALGSSPAAYRARFSR</sequence>
<protein>
    <submittedName>
        <fullName evidence="5">Transcriptional regulator FtrA</fullName>
    </submittedName>
</protein>
<dbReference type="NCBIfam" id="NF006902">
    <property type="entry name" value="PRK09393.1"/>
    <property type="match status" value="1"/>
</dbReference>
<keyword evidence="2" id="KW-0238">DNA-binding</keyword>
<gene>
    <name evidence="5" type="ORF">CR165_05500</name>
</gene>
<dbReference type="Pfam" id="PF01965">
    <property type="entry name" value="DJ-1_PfpI"/>
    <property type="match status" value="1"/>
</dbReference>
<keyword evidence="1" id="KW-0805">Transcription regulation</keyword>